<dbReference type="EMBL" id="BAAAPY010000002">
    <property type="protein sequence ID" value="GAA2074076.1"/>
    <property type="molecule type" value="Genomic_DNA"/>
</dbReference>
<keyword evidence="6 10" id="KW-0418">Kinase</keyword>
<dbReference type="SUPFAM" id="SSF55874">
    <property type="entry name" value="ATPase domain of HSP90 chaperone/DNA topoisomerase II/histidine kinase"/>
    <property type="match status" value="1"/>
</dbReference>
<comment type="caution">
    <text evidence="10">The sequence shown here is derived from an EMBL/GenBank/DDBJ whole genome shotgun (WGS) entry which is preliminary data.</text>
</comment>
<dbReference type="SUPFAM" id="SSF47384">
    <property type="entry name" value="Homodimeric domain of signal transducing histidine kinase"/>
    <property type="match status" value="1"/>
</dbReference>
<evidence type="ECO:0000313" key="10">
    <source>
        <dbReference type="EMBL" id="GAA2074076.1"/>
    </source>
</evidence>
<proteinExistence type="predicted"/>
<organism evidence="10 11">
    <name type="scientific">Aeromicrobium halocynthiae</name>
    <dbReference type="NCBI Taxonomy" id="560557"/>
    <lineage>
        <taxon>Bacteria</taxon>
        <taxon>Bacillati</taxon>
        <taxon>Actinomycetota</taxon>
        <taxon>Actinomycetes</taxon>
        <taxon>Propionibacteriales</taxon>
        <taxon>Nocardioidaceae</taxon>
        <taxon>Aeromicrobium</taxon>
    </lineage>
</organism>
<dbReference type="InterPro" id="IPR004358">
    <property type="entry name" value="Sig_transdc_His_kin-like_C"/>
</dbReference>
<dbReference type="InterPro" id="IPR036097">
    <property type="entry name" value="HisK_dim/P_sf"/>
</dbReference>
<evidence type="ECO:0000256" key="8">
    <source>
        <dbReference type="ARBA" id="ARBA00039401"/>
    </source>
</evidence>
<dbReference type="PRINTS" id="PR00344">
    <property type="entry name" value="BCTRLSENSOR"/>
</dbReference>
<dbReference type="Pfam" id="PF02518">
    <property type="entry name" value="HATPase_c"/>
    <property type="match status" value="1"/>
</dbReference>
<keyword evidence="4" id="KW-0597">Phosphoprotein</keyword>
<dbReference type="InterPro" id="IPR003594">
    <property type="entry name" value="HATPase_dom"/>
</dbReference>
<dbReference type="InterPro" id="IPR005467">
    <property type="entry name" value="His_kinase_dom"/>
</dbReference>
<dbReference type="InterPro" id="IPR003661">
    <property type="entry name" value="HisK_dim/P_dom"/>
</dbReference>
<dbReference type="GO" id="GO:0016301">
    <property type="term" value="F:kinase activity"/>
    <property type="evidence" value="ECO:0007669"/>
    <property type="project" value="UniProtKB-KW"/>
</dbReference>
<comment type="subcellular location">
    <subcellularLocation>
        <location evidence="2">Cell membrane</location>
    </subcellularLocation>
</comment>
<evidence type="ECO:0000256" key="2">
    <source>
        <dbReference type="ARBA" id="ARBA00004236"/>
    </source>
</evidence>
<evidence type="ECO:0000313" key="11">
    <source>
        <dbReference type="Proteomes" id="UP001501480"/>
    </source>
</evidence>
<accession>A0ABN2VZE3</accession>
<dbReference type="Pfam" id="PF00512">
    <property type="entry name" value="HisKA"/>
    <property type="match status" value="1"/>
</dbReference>
<dbReference type="PANTHER" id="PTHR42878:SF15">
    <property type="entry name" value="BACTERIOPHYTOCHROME"/>
    <property type="match status" value="1"/>
</dbReference>
<protein>
    <recommendedName>
        <fullName evidence="8">Sensor-like histidine kinase SenX3</fullName>
        <ecNumber evidence="3">2.7.13.3</ecNumber>
    </recommendedName>
</protein>
<reference evidence="10 11" key="1">
    <citation type="journal article" date="2019" name="Int. J. Syst. Evol. Microbiol.">
        <title>The Global Catalogue of Microorganisms (GCM) 10K type strain sequencing project: providing services to taxonomists for standard genome sequencing and annotation.</title>
        <authorList>
            <consortium name="The Broad Institute Genomics Platform"/>
            <consortium name="The Broad Institute Genome Sequencing Center for Infectious Disease"/>
            <person name="Wu L."/>
            <person name="Ma J."/>
        </authorList>
    </citation>
    <scope>NUCLEOTIDE SEQUENCE [LARGE SCALE GENOMIC DNA]</scope>
    <source>
        <strain evidence="10 11">JCM 15749</strain>
    </source>
</reference>
<comment type="catalytic activity">
    <reaction evidence="1">
        <text>ATP + protein L-histidine = ADP + protein N-phospho-L-histidine.</text>
        <dbReference type="EC" id="2.7.13.3"/>
    </reaction>
</comment>
<dbReference type="Gene3D" id="3.30.565.10">
    <property type="entry name" value="Histidine kinase-like ATPase, C-terminal domain"/>
    <property type="match status" value="1"/>
</dbReference>
<dbReference type="Gene3D" id="1.10.287.130">
    <property type="match status" value="1"/>
</dbReference>
<dbReference type="SMART" id="SM00065">
    <property type="entry name" value="GAF"/>
    <property type="match status" value="1"/>
</dbReference>
<dbReference type="InterPro" id="IPR050351">
    <property type="entry name" value="BphY/WalK/GraS-like"/>
</dbReference>
<dbReference type="InterPro" id="IPR003018">
    <property type="entry name" value="GAF"/>
</dbReference>
<keyword evidence="11" id="KW-1185">Reference proteome</keyword>
<evidence type="ECO:0000259" key="9">
    <source>
        <dbReference type="PROSITE" id="PS50109"/>
    </source>
</evidence>
<keyword evidence="5" id="KW-0808">Transferase</keyword>
<dbReference type="Pfam" id="PF01590">
    <property type="entry name" value="GAF"/>
    <property type="match status" value="1"/>
</dbReference>
<evidence type="ECO:0000256" key="4">
    <source>
        <dbReference type="ARBA" id="ARBA00022553"/>
    </source>
</evidence>
<dbReference type="PROSITE" id="PS50109">
    <property type="entry name" value="HIS_KIN"/>
    <property type="match status" value="1"/>
</dbReference>
<evidence type="ECO:0000256" key="3">
    <source>
        <dbReference type="ARBA" id="ARBA00012438"/>
    </source>
</evidence>
<evidence type="ECO:0000256" key="6">
    <source>
        <dbReference type="ARBA" id="ARBA00022777"/>
    </source>
</evidence>
<gene>
    <name evidence="10" type="ORF">GCM10009821_10770</name>
</gene>
<evidence type="ECO:0000256" key="5">
    <source>
        <dbReference type="ARBA" id="ARBA00022679"/>
    </source>
</evidence>
<feature type="domain" description="Histidine kinase" evidence="9">
    <location>
        <begin position="203"/>
        <end position="412"/>
    </location>
</feature>
<dbReference type="InterPro" id="IPR029016">
    <property type="entry name" value="GAF-like_dom_sf"/>
</dbReference>
<dbReference type="InterPro" id="IPR036890">
    <property type="entry name" value="HATPase_C_sf"/>
</dbReference>
<dbReference type="RefSeq" id="WP_344325493.1">
    <property type="nucleotide sequence ID" value="NZ_BAAAPY010000002.1"/>
</dbReference>
<dbReference type="SMART" id="SM00387">
    <property type="entry name" value="HATPase_c"/>
    <property type="match status" value="1"/>
</dbReference>
<dbReference type="SUPFAM" id="SSF55781">
    <property type="entry name" value="GAF domain-like"/>
    <property type="match status" value="1"/>
</dbReference>
<evidence type="ECO:0000256" key="7">
    <source>
        <dbReference type="ARBA" id="ARBA00023012"/>
    </source>
</evidence>
<keyword evidence="7" id="KW-0902">Two-component regulatory system</keyword>
<dbReference type="CDD" id="cd00082">
    <property type="entry name" value="HisKA"/>
    <property type="match status" value="1"/>
</dbReference>
<dbReference type="EC" id="2.7.13.3" evidence="3"/>
<dbReference type="Proteomes" id="UP001501480">
    <property type="component" value="Unassembled WGS sequence"/>
</dbReference>
<sequence length="412" mass="44303">MALAMHDAADDGDGALRHATADEAVMDYLAVVDDGDDDLDQLVRLVADVCDVPFAALNLIDPDQQHQVSPIGVQRSICARSDSMCALVLDEADVVVVPDASQDHRFAANAFVTGRLASVRFYASAPLTTSDGHTIGRLCVFDDVPRELTDRQRSALATLARGVMDVIELRRRTHDLAASLEGLRQAEAELRRSNEGLATFAGQVSHDLRNPLTAILATADLLGEEPAVRADDAVREMATSISEAGFRMARMIDEALKVAMADGKPRRESVDTAEVVRAAISDLQIVLDRTGSSIQVDDLPVVSGDADLLYSVLLNLLTNAVKFTRGEGPARVRVGAERGEHRWRLVVDDDGPGIAEDRRSSVFLLHERGEEDVEGHGIGLATVRRIVEAHGGGCGIDDSPLGGARVWIDLPD</sequence>
<evidence type="ECO:0000256" key="1">
    <source>
        <dbReference type="ARBA" id="ARBA00000085"/>
    </source>
</evidence>
<name>A0ABN2VZE3_9ACTN</name>
<dbReference type="Gene3D" id="3.30.450.40">
    <property type="match status" value="1"/>
</dbReference>
<dbReference type="SMART" id="SM00388">
    <property type="entry name" value="HisKA"/>
    <property type="match status" value="1"/>
</dbReference>
<dbReference type="PANTHER" id="PTHR42878">
    <property type="entry name" value="TWO-COMPONENT HISTIDINE KINASE"/>
    <property type="match status" value="1"/>
</dbReference>